<comment type="caution">
    <text evidence="2">The sequence shown here is derived from an EMBL/GenBank/DDBJ whole genome shotgun (WGS) entry which is preliminary data.</text>
</comment>
<dbReference type="PROSITE" id="PS50404">
    <property type="entry name" value="GST_NTER"/>
    <property type="match status" value="1"/>
</dbReference>
<sequence length="225" mass="25339">MSFKLIIGNKNYSSWSLRAWLFLMESGLPFEEVRLPLFTEIWQQIGQYSPAKRVPVLLDGDIAVWDSSAIYGYVRSRHPKAIGWPTDQCAEATARSIAAEMHSGFLGIREQLPQNIRARVPVIRSTLTPATQQEIDRVEQMWAQAYDTYGGPWLFGDFSLADVVYAPVALRFVTYQIQLVDQAQMFIDAVQALPAIQTWASASATEPEVLSFIDQLHLPVDSQSD</sequence>
<dbReference type="SUPFAM" id="SSF47616">
    <property type="entry name" value="GST C-terminal domain-like"/>
    <property type="match status" value="1"/>
</dbReference>
<feature type="domain" description="GST N-terminal" evidence="1">
    <location>
        <begin position="3"/>
        <end position="82"/>
    </location>
</feature>
<dbReference type="InterPro" id="IPR036282">
    <property type="entry name" value="Glutathione-S-Trfase_C_sf"/>
</dbReference>
<dbReference type="Gene3D" id="1.20.1050.10">
    <property type="match status" value="1"/>
</dbReference>
<dbReference type="PANTHER" id="PTHR42673:SF4">
    <property type="entry name" value="MALEYLACETOACETATE ISOMERASE"/>
    <property type="match status" value="1"/>
</dbReference>
<organism evidence="2 3">
    <name type="scientific">Leptothoe spongobia TAU-MAC 1115</name>
    <dbReference type="NCBI Taxonomy" id="1967444"/>
    <lineage>
        <taxon>Bacteria</taxon>
        <taxon>Bacillati</taxon>
        <taxon>Cyanobacteriota</taxon>
        <taxon>Cyanophyceae</taxon>
        <taxon>Nodosilineales</taxon>
        <taxon>Cymatolegaceae</taxon>
        <taxon>Leptothoe</taxon>
        <taxon>Leptothoe spongobia</taxon>
    </lineage>
</organism>
<dbReference type="SUPFAM" id="SSF52833">
    <property type="entry name" value="Thioredoxin-like"/>
    <property type="match status" value="1"/>
</dbReference>
<dbReference type="RefSeq" id="WP_215609751.1">
    <property type="nucleotide sequence ID" value="NZ_JADOES010000031.1"/>
</dbReference>
<evidence type="ECO:0000313" key="3">
    <source>
        <dbReference type="Proteomes" id="UP000717364"/>
    </source>
</evidence>
<name>A0A947DHD1_9CYAN</name>
<dbReference type="InterPro" id="IPR004045">
    <property type="entry name" value="Glutathione_S-Trfase_N"/>
</dbReference>
<accession>A0A947DHD1</accession>
<evidence type="ECO:0000313" key="2">
    <source>
        <dbReference type="EMBL" id="MBT9316684.1"/>
    </source>
</evidence>
<dbReference type="Pfam" id="PF13409">
    <property type="entry name" value="GST_N_2"/>
    <property type="match status" value="1"/>
</dbReference>
<protein>
    <submittedName>
        <fullName evidence="2">Glutathione S-transferase family protein</fullName>
    </submittedName>
</protein>
<dbReference type="Proteomes" id="UP000717364">
    <property type="component" value="Unassembled WGS sequence"/>
</dbReference>
<dbReference type="InterPro" id="IPR036249">
    <property type="entry name" value="Thioredoxin-like_sf"/>
</dbReference>
<reference evidence="2" key="1">
    <citation type="submission" date="2020-11" db="EMBL/GenBank/DDBJ databases">
        <authorList>
            <person name="Konstantinou D."/>
            <person name="Gkelis S."/>
            <person name="Popin R."/>
            <person name="Fewer D."/>
            <person name="Sivonen K."/>
        </authorList>
    </citation>
    <scope>NUCLEOTIDE SEQUENCE</scope>
    <source>
        <strain evidence="2">TAU-MAC 1115</strain>
    </source>
</reference>
<reference evidence="2" key="2">
    <citation type="journal article" date="2021" name="Mar. Drugs">
        <title>Genome Reduction and Secondary Metabolism of the Marine Sponge-Associated Cyanobacterium Leptothoe.</title>
        <authorList>
            <person name="Konstantinou D."/>
            <person name="Popin R.V."/>
            <person name="Fewer D.P."/>
            <person name="Sivonen K."/>
            <person name="Gkelis S."/>
        </authorList>
    </citation>
    <scope>NUCLEOTIDE SEQUENCE</scope>
    <source>
        <strain evidence="2">TAU-MAC 1115</strain>
    </source>
</reference>
<dbReference type="CDD" id="cd03043">
    <property type="entry name" value="GST_N_1"/>
    <property type="match status" value="1"/>
</dbReference>
<dbReference type="GO" id="GO:0006559">
    <property type="term" value="P:L-phenylalanine catabolic process"/>
    <property type="evidence" value="ECO:0007669"/>
    <property type="project" value="TreeGrafter"/>
</dbReference>
<dbReference type="CDD" id="cd03194">
    <property type="entry name" value="GST_C_3"/>
    <property type="match status" value="1"/>
</dbReference>
<dbReference type="GO" id="GO:0006749">
    <property type="term" value="P:glutathione metabolic process"/>
    <property type="evidence" value="ECO:0007669"/>
    <property type="project" value="TreeGrafter"/>
</dbReference>
<dbReference type="EMBL" id="JADOES010000031">
    <property type="protein sequence ID" value="MBT9316684.1"/>
    <property type="molecule type" value="Genomic_DNA"/>
</dbReference>
<dbReference type="PANTHER" id="PTHR42673">
    <property type="entry name" value="MALEYLACETOACETATE ISOMERASE"/>
    <property type="match status" value="1"/>
</dbReference>
<dbReference type="Gene3D" id="3.40.30.10">
    <property type="entry name" value="Glutaredoxin"/>
    <property type="match status" value="1"/>
</dbReference>
<dbReference type="GO" id="GO:0004364">
    <property type="term" value="F:glutathione transferase activity"/>
    <property type="evidence" value="ECO:0007669"/>
    <property type="project" value="TreeGrafter"/>
</dbReference>
<proteinExistence type="predicted"/>
<evidence type="ECO:0000259" key="1">
    <source>
        <dbReference type="PROSITE" id="PS50404"/>
    </source>
</evidence>
<keyword evidence="3" id="KW-1185">Reference proteome</keyword>
<gene>
    <name evidence="2" type="ORF">IXB50_14745</name>
</gene>
<dbReference type="GO" id="GO:0016034">
    <property type="term" value="F:maleylacetoacetate isomerase activity"/>
    <property type="evidence" value="ECO:0007669"/>
    <property type="project" value="TreeGrafter"/>
</dbReference>
<dbReference type="AlphaFoldDB" id="A0A947DHD1"/>